<name>K6WJA6_9ACTN</name>
<evidence type="ECO:0000313" key="8">
    <source>
        <dbReference type="Proteomes" id="UP000008363"/>
    </source>
</evidence>
<dbReference type="PROSITE" id="PS50977">
    <property type="entry name" value="HTH_TETR_2"/>
    <property type="match status" value="1"/>
</dbReference>
<dbReference type="Pfam" id="PF00440">
    <property type="entry name" value="TetR_N"/>
    <property type="match status" value="1"/>
</dbReference>
<gene>
    <name evidence="7" type="ORF">GORHZ_168_00450</name>
</gene>
<evidence type="ECO:0000256" key="3">
    <source>
        <dbReference type="ARBA" id="ARBA00023125"/>
    </source>
</evidence>
<sequence length="210" mass="23549">MPKGPTEKRSITRRRLLDSAMDAFAERGYYGASIEDICERAGFTRGAFYSNFGSKDELFYALFEEHTDLILTRLRDALALAMADQHPLARFIEAVNSRADDEEERRWYLVTTEFTLYAIREPRAAETLAAYDARLRDELATVFAELLAATGREPVIDAVLLARMAIAVREGAGAQAYVERTATGPKLLERLLVPTLLEAFSRPAQEASHN</sequence>
<dbReference type="Gene3D" id="1.10.10.60">
    <property type="entry name" value="Homeodomain-like"/>
    <property type="match status" value="1"/>
</dbReference>
<keyword evidence="4" id="KW-0804">Transcription</keyword>
<dbReference type="InterPro" id="IPR009057">
    <property type="entry name" value="Homeodomain-like_sf"/>
</dbReference>
<dbReference type="PANTHER" id="PTHR47506:SF1">
    <property type="entry name" value="HTH-TYPE TRANSCRIPTIONAL REGULATOR YJDC"/>
    <property type="match status" value="1"/>
</dbReference>
<keyword evidence="8" id="KW-1185">Reference proteome</keyword>
<protein>
    <submittedName>
        <fullName evidence="7">Putative TetR family transcriptional regulator</fullName>
    </submittedName>
</protein>
<evidence type="ECO:0000256" key="1">
    <source>
        <dbReference type="ARBA" id="ARBA00022491"/>
    </source>
</evidence>
<keyword evidence="3 5" id="KW-0238">DNA-binding</keyword>
<comment type="caution">
    <text evidence="7">The sequence shown here is derived from an EMBL/GenBank/DDBJ whole genome shotgun (WGS) entry which is preliminary data.</text>
</comment>
<dbReference type="eggNOG" id="COG1309">
    <property type="taxonomic scope" value="Bacteria"/>
</dbReference>
<keyword evidence="2" id="KW-0805">Transcription regulation</keyword>
<dbReference type="SUPFAM" id="SSF46689">
    <property type="entry name" value="Homeodomain-like"/>
    <property type="match status" value="1"/>
</dbReference>
<feature type="domain" description="HTH tetR-type" evidence="6">
    <location>
        <begin position="10"/>
        <end position="70"/>
    </location>
</feature>
<dbReference type="SUPFAM" id="SSF48498">
    <property type="entry name" value="Tetracyclin repressor-like, C-terminal domain"/>
    <property type="match status" value="1"/>
</dbReference>
<feature type="DNA-binding region" description="H-T-H motif" evidence="5">
    <location>
        <begin position="33"/>
        <end position="52"/>
    </location>
</feature>
<keyword evidence="1" id="KW-0678">Repressor</keyword>
<dbReference type="PANTHER" id="PTHR47506">
    <property type="entry name" value="TRANSCRIPTIONAL REGULATORY PROTEIN"/>
    <property type="match status" value="1"/>
</dbReference>
<dbReference type="Gene3D" id="1.10.357.10">
    <property type="entry name" value="Tetracycline Repressor, domain 2"/>
    <property type="match status" value="1"/>
</dbReference>
<evidence type="ECO:0000256" key="4">
    <source>
        <dbReference type="ARBA" id="ARBA00023163"/>
    </source>
</evidence>
<evidence type="ECO:0000256" key="5">
    <source>
        <dbReference type="PROSITE-ProRule" id="PRU00335"/>
    </source>
</evidence>
<evidence type="ECO:0000259" key="6">
    <source>
        <dbReference type="PROSITE" id="PS50977"/>
    </source>
</evidence>
<evidence type="ECO:0000256" key="2">
    <source>
        <dbReference type="ARBA" id="ARBA00023015"/>
    </source>
</evidence>
<dbReference type="InterPro" id="IPR036271">
    <property type="entry name" value="Tet_transcr_reg_TetR-rel_C_sf"/>
</dbReference>
<dbReference type="STRING" id="1108045.GORHZ_168_00450"/>
<dbReference type="RefSeq" id="WP_006336487.1">
    <property type="nucleotide sequence ID" value="NZ_BAHC01000168.1"/>
</dbReference>
<dbReference type="Pfam" id="PF13977">
    <property type="entry name" value="TetR_C_6"/>
    <property type="match status" value="1"/>
</dbReference>
<dbReference type="PRINTS" id="PR00455">
    <property type="entry name" value="HTHTETR"/>
</dbReference>
<proteinExistence type="predicted"/>
<reference evidence="7 8" key="1">
    <citation type="submission" date="2012-08" db="EMBL/GenBank/DDBJ databases">
        <title>Whole genome shotgun sequence of Gordonia rhizosphera NBRC 16068.</title>
        <authorList>
            <person name="Takarada H."/>
            <person name="Isaki S."/>
            <person name="Hosoyama A."/>
            <person name="Tsuchikane K."/>
            <person name="Katsumata H."/>
            <person name="Baba S."/>
            <person name="Ohji S."/>
            <person name="Yamazaki S."/>
            <person name="Fujita N."/>
        </authorList>
    </citation>
    <scope>NUCLEOTIDE SEQUENCE [LARGE SCALE GENOMIC DNA]</scope>
    <source>
        <strain evidence="7 8">NBRC 16068</strain>
    </source>
</reference>
<organism evidence="7 8">
    <name type="scientific">Gordonia rhizosphera NBRC 16068</name>
    <dbReference type="NCBI Taxonomy" id="1108045"/>
    <lineage>
        <taxon>Bacteria</taxon>
        <taxon>Bacillati</taxon>
        <taxon>Actinomycetota</taxon>
        <taxon>Actinomycetes</taxon>
        <taxon>Mycobacteriales</taxon>
        <taxon>Gordoniaceae</taxon>
        <taxon>Gordonia</taxon>
    </lineage>
</organism>
<dbReference type="GO" id="GO:0003677">
    <property type="term" value="F:DNA binding"/>
    <property type="evidence" value="ECO:0007669"/>
    <property type="project" value="UniProtKB-UniRule"/>
</dbReference>
<dbReference type="InterPro" id="IPR039538">
    <property type="entry name" value="BetI_C"/>
</dbReference>
<accession>K6WJA6</accession>
<dbReference type="AlphaFoldDB" id="K6WJA6"/>
<dbReference type="EMBL" id="BAHC01000168">
    <property type="protein sequence ID" value="GAB92247.1"/>
    <property type="molecule type" value="Genomic_DNA"/>
</dbReference>
<dbReference type="InterPro" id="IPR001647">
    <property type="entry name" value="HTH_TetR"/>
</dbReference>
<dbReference type="Proteomes" id="UP000008363">
    <property type="component" value="Unassembled WGS sequence"/>
</dbReference>
<evidence type="ECO:0000313" key="7">
    <source>
        <dbReference type="EMBL" id="GAB92247.1"/>
    </source>
</evidence>